<keyword evidence="6" id="KW-1185">Reference proteome</keyword>
<sequence>MENPVIIIGSATGLGIVALDIFQSNQVIVYCFLDDNKELHGKEVHEISVMGSTDDDGYLKLIGKKCEAFIATDDTKFHKHLTEMLNERRKMMPVNAIHNRATISGMASIGHGNLISSNVIINTGAKVGNHCILHAGAIVDYQAQVGDFVQIGAGSIINSNVNLANDVFVGSGVTIVSGIKVGKGARIGAGSVVIEDVKAGATVFGNPAKAIGK</sequence>
<dbReference type="RefSeq" id="WP_162448061.1">
    <property type="nucleotide sequence ID" value="NZ_CP048222.1"/>
</dbReference>
<dbReference type="GO" id="GO:0016740">
    <property type="term" value="F:transferase activity"/>
    <property type="evidence" value="ECO:0007669"/>
    <property type="project" value="UniProtKB-KW"/>
</dbReference>
<evidence type="ECO:0000256" key="1">
    <source>
        <dbReference type="ARBA" id="ARBA00007274"/>
    </source>
</evidence>
<evidence type="ECO:0000256" key="3">
    <source>
        <dbReference type="ARBA" id="ARBA00022737"/>
    </source>
</evidence>
<dbReference type="Gene3D" id="3.40.50.20">
    <property type="match status" value="1"/>
</dbReference>
<dbReference type="NCBIfam" id="TIGR03570">
    <property type="entry name" value="NeuD_NnaD"/>
    <property type="match status" value="1"/>
</dbReference>
<evidence type="ECO:0000256" key="4">
    <source>
        <dbReference type="PIRSR" id="PIRSR620019-2"/>
    </source>
</evidence>
<comment type="similarity">
    <text evidence="1">Belongs to the transferase hexapeptide repeat family.</text>
</comment>
<dbReference type="PANTHER" id="PTHR43300:SF7">
    <property type="entry name" value="UDP-N-ACETYLBACILLOSAMINE N-ACETYLTRANSFERASE"/>
    <property type="match status" value="1"/>
</dbReference>
<dbReference type="EMBL" id="CP048222">
    <property type="protein sequence ID" value="QHT72170.1"/>
    <property type="molecule type" value="Genomic_DNA"/>
</dbReference>
<organism evidence="5 6">
    <name type="scientific">Rhodocytophaga rosea</name>
    <dbReference type="NCBI Taxonomy" id="2704465"/>
    <lineage>
        <taxon>Bacteria</taxon>
        <taxon>Pseudomonadati</taxon>
        <taxon>Bacteroidota</taxon>
        <taxon>Cytophagia</taxon>
        <taxon>Cytophagales</taxon>
        <taxon>Rhodocytophagaceae</taxon>
        <taxon>Rhodocytophaga</taxon>
    </lineage>
</organism>
<dbReference type="PROSITE" id="PS00101">
    <property type="entry name" value="HEXAPEP_TRANSFERASES"/>
    <property type="match status" value="1"/>
</dbReference>
<proteinExistence type="inferred from homology"/>
<dbReference type="PANTHER" id="PTHR43300">
    <property type="entry name" value="ACETYLTRANSFERASE"/>
    <property type="match status" value="1"/>
</dbReference>
<accession>A0A6C0GXM6</accession>
<keyword evidence="2 5" id="KW-0808">Transferase</keyword>
<keyword evidence="3" id="KW-0677">Repeat</keyword>
<reference evidence="5 6" key="1">
    <citation type="submission" date="2020-01" db="EMBL/GenBank/DDBJ databases">
        <authorList>
            <person name="Kim M.K."/>
        </authorList>
    </citation>
    <scope>NUCLEOTIDE SEQUENCE [LARGE SCALE GENOMIC DNA]</scope>
    <source>
        <strain evidence="5 6">172606-1</strain>
    </source>
</reference>
<dbReference type="Gene3D" id="2.160.10.10">
    <property type="entry name" value="Hexapeptide repeat proteins"/>
    <property type="match status" value="1"/>
</dbReference>
<evidence type="ECO:0000313" key="6">
    <source>
        <dbReference type="Proteomes" id="UP000480178"/>
    </source>
</evidence>
<protein>
    <submittedName>
        <fullName evidence="5">Acetyltransferase</fullName>
    </submittedName>
</protein>
<dbReference type="AlphaFoldDB" id="A0A6C0GXM6"/>
<evidence type="ECO:0000313" key="5">
    <source>
        <dbReference type="EMBL" id="QHT72170.1"/>
    </source>
</evidence>
<dbReference type="InterPro" id="IPR018357">
    <property type="entry name" value="Hexapep_transf_CS"/>
</dbReference>
<name>A0A6C0GXM6_9BACT</name>
<dbReference type="InterPro" id="IPR050179">
    <property type="entry name" value="Trans_hexapeptide_repeat"/>
</dbReference>
<dbReference type="CDD" id="cd03360">
    <property type="entry name" value="LbH_AT_putative"/>
    <property type="match status" value="1"/>
</dbReference>
<evidence type="ECO:0000256" key="2">
    <source>
        <dbReference type="ARBA" id="ARBA00022679"/>
    </source>
</evidence>
<dbReference type="Proteomes" id="UP000480178">
    <property type="component" value="Chromosome"/>
</dbReference>
<gene>
    <name evidence="5" type="ORF">GXP67_25890</name>
</gene>
<dbReference type="KEGG" id="rhoz:GXP67_25890"/>
<feature type="binding site" evidence="4">
    <location>
        <begin position="34"/>
        <end position="35"/>
    </location>
    <ligand>
        <name>substrate</name>
    </ligand>
</feature>
<dbReference type="SUPFAM" id="SSF51161">
    <property type="entry name" value="Trimeric LpxA-like enzymes"/>
    <property type="match status" value="1"/>
</dbReference>
<dbReference type="InterPro" id="IPR011004">
    <property type="entry name" value="Trimer_LpxA-like_sf"/>
</dbReference>
<dbReference type="InterPro" id="IPR020019">
    <property type="entry name" value="AcTrfase_PglD-like"/>
</dbReference>